<organism evidence="1 2">
    <name type="scientific">Staphylococcus piscifermentans</name>
    <dbReference type="NCBI Taxonomy" id="70258"/>
    <lineage>
        <taxon>Bacteria</taxon>
        <taxon>Bacillati</taxon>
        <taxon>Bacillota</taxon>
        <taxon>Bacilli</taxon>
        <taxon>Bacillales</taxon>
        <taxon>Staphylococcaceae</taxon>
        <taxon>Staphylococcus</taxon>
    </lineage>
</organism>
<comment type="caution">
    <text evidence="1">The sequence shown here is derived from an EMBL/GenBank/DDBJ whole genome shotgun (WGS) entry which is preliminary data.</text>
</comment>
<gene>
    <name evidence="1" type="ORF">SPI02_08350</name>
</gene>
<name>A0A512QLF1_9STAP</name>
<keyword evidence="2" id="KW-1185">Reference proteome</keyword>
<accession>A0A512QLF1</accession>
<evidence type="ECO:0000313" key="1">
    <source>
        <dbReference type="EMBL" id="GEP84250.1"/>
    </source>
</evidence>
<proteinExistence type="predicted"/>
<dbReference type="AlphaFoldDB" id="A0A512QLF1"/>
<dbReference type="Proteomes" id="UP000321736">
    <property type="component" value="Unassembled WGS sequence"/>
</dbReference>
<dbReference type="EMBL" id="BKAR01000008">
    <property type="protein sequence ID" value="GEP84250.1"/>
    <property type="molecule type" value="Genomic_DNA"/>
</dbReference>
<reference evidence="1 2" key="1">
    <citation type="submission" date="2019-07" db="EMBL/GenBank/DDBJ databases">
        <title>Whole genome shotgun sequence of Staphylococcus piscifermentans NBRC 109625.</title>
        <authorList>
            <person name="Hosoyama A."/>
            <person name="Uohara A."/>
            <person name="Ohji S."/>
            <person name="Ichikawa N."/>
        </authorList>
    </citation>
    <scope>NUCLEOTIDE SEQUENCE [LARGE SCALE GENOMIC DNA]</scope>
    <source>
        <strain evidence="1 2">NBRC 109625</strain>
    </source>
</reference>
<evidence type="ECO:0000313" key="2">
    <source>
        <dbReference type="Proteomes" id="UP000321736"/>
    </source>
</evidence>
<sequence length="51" mass="5963">MSILLKFGLKPETLRQKSLLLFDTDFIIDSILHNVAQHFPRNYLFSVELSI</sequence>
<protein>
    <submittedName>
        <fullName evidence="1">Uncharacterized protein</fullName>
    </submittedName>
</protein>